<dbReference type="Pfam" id="PF00389">
    <property type="entry name" value="2-Hacid_dh"/>
    <property type="match status" value="1"/>
</dbReference>
<keyword evidence="8" id="KW-1185">Reference proteome</keyword>
<dbReference type="InterPro" id="IPR036291">
    <property type="entry name" value="NAD(P)-bd_dom_sf"/>
</dbReference>
<accession>A0A4R1GKB1</accession>
<dbReference type="Proteomes" id="UP000294546">
    <property type="component" value="Unassembled WGS sequence"/>
</dbReference>
<dbReference type="PANTHER" id="PTHR43761">
    <property type="entry name" value="D-ISOMER SPECIFIC 2-HYDROXYACID DEHYDROGENASE FAMILY PROTEIN (AFU_ORTHOLOGUE AFUA_1G13630)"/>
    <property type="match status" value="1"/>
</dbReference>
<dbReference type="InterPro" id="IPR050418">
    <property type="entry name" value="D-iso_2-hydroxyacid_DH_PdxB"/>
</dbReference>
<protein>
    <submittedName>
        <fullName evidence="7">Glycerate dehydrogenase</fullName>
    </submittedName>
</protein>
<evidence type="ECO:0000256" key="2">
    <source>
        <dbReference type="ARBA" id="ARBA00023002"/>
    </source>
</evidence>
<sequence length="318" mass="34463">MRAVFLDLVTLDDLDLSELEGCFDELVTYPRTAPEQVAERIDGFDVVILNKVVLDAERIKESDSLKLICVVATGYNNVDIEAAREREIPVCNAQSYGINAVAQHTISLMLALHTRLLDYDRAVKAGQWNKAQQFCLLDFPIVEMRGRTLGIVGYGALGQEVARLAECFGMSVQVAARPGADEIPVGRVAFERVLRESDVLSLHCPLTDATRNLVSENELAAMKPGAFLINAARGGVVNEEALAQALRQGVIAGAATDVLTEEPPRKGNVLLADDIPNLIVTPHSAWGSIQARETIIGQAVENVEAFKAGQPTRCVNGF</sequence>
<evidence type="ECO:0000313" key="7">
    <source>
        <dbReference type="EMBL" id="TCK08847.1"/>
    </source>
</evidence>
<keyword evidence="3" id="KW-0520">NAD</keyword>
<name>A0A4R1GKB1_9GAMM</name>
<gene>
    <name evidence="7" type="ORF">CLV83_0942</name>
</gene>
<dbReference type="InterPro" id="IPR006140">
    <property type="entry name" value="D-isomer_DH_NAD-bd"/>
</dbReference>
<keyword evidence="2 4" id="KW-0560">Oxidoreductase</keyword>
<feature type="domain" description="D-isomer specific 2-hydroxyacid dehydrogenase catalytic" evidence="5">
    <location>
        <begin position="19"/>
        <end position="316"/>
    </location>
</feature>
<feature type="domain" description="D-isomer specific 2-hydroxyacid dehydrogenase NAD-binding" evidence="6">
    <location>
        <begin position="106"/>
        <end position="285"/>
    </location>
</feature>
<dbReference type="PANTHER" id="PTHR43761:SF1">
    <property type="entry name" value="D-ISOMER SPECIFIC 2-HYDROXYACID DEHYDROGENASE CATALYTIC DOMAIN-CONTAINING PROTEIN-RELATED"/>
    <property type="match status" value="1"/>
</dbReference>
<dbReference type="GO" id="GO:0051287">
    <property type="term" value="F:NAD binding"/>
    <property type="evidence" value="ECO:0007669"/>
    <property type="project" value="InterPro"/>
</dbReference>
<dbReference type="EMBL" id="SMFU01000007">
    <property type="protein sequence ID" value="TCK08847.1"/>
    <property type="molecule type" value="Genomic_DNA"/>
</dbReference>
<dbReference type="OrthoDB" id="9805416at2"/>
<dbReference type="AlphaFoldDB" id="A0A4R1GKB1"/>
<evidence type="ECO:0000259" key="6">
    <source>
        <dbReference type="Pfam" id="PF02826"/>
    </source>
</evidence>
<dbReference type="PROSITE" id="PS00670">
    <property type="entry name" value="D_2_HYDROXYACID_DH_2"/>
    <property type="match status" value="1"/>
</dbReference>
<reference evidence="7 8" key="1">
    <citation type="submission" date="2019-03" db="EMBL/GenBank/DDBJ databases">
        <title>Genomic Encyclopedia of Archaeal and Bacterial Type Strains, Phase II (KMG-II): from individual species to whole genera.</title>
        <authorList>
            <person name="Goeker M."/>
        </authorList>
    </citation>
    <scope>NUCLEOTIDE SEQUENCE [LARGE SCALE GENOMIC DNA]</scope>
    <source>
        <strain evidence="7 8">DSM 27697</strain>
    </source>
</reference>
<dbReference type="CDD" id="cd12162">
    <property type="entry name" value="2-Hacid_dh_4"/>
    <property type="match status" value="1"/>
</dbReference>
<evidence type="ECO:0000256" key="3">
    <source>
        <dbReference type="ARBA" id="ARBA00023027"/>
    </source>
</evidence>
<evidence type="ECO:0000259" key="5">
    <source>
        <dbReference type="Pfam" id="PF00389"/>
    </source>
</evidence>
<dbReference type="InterPro" id="IPR029753">
    <property type="entry name" value="D-isomer_DH_CS"/>
</dbReference>
<evidence type="ECO:0000256" key="4">
    <source>
        <dbReference type="RuleBase" id="RU003719"/>
    </source>
</evidence>
<comment type="similarity">
    <text evidence="1 4">Belongs to the D-isomer specific 2-hydroxyacid dehydrogenase family.</text>
</comment>
<dbReference type="InterPro" id="IPR006139">
    <property type="entry name" value="D-isomer_2_OHA_DH_cat_dom"/>
</dbReference>
<dbReference type="GO" id="GO:0016616">
    <property type="term" value="F:oxidoreductase activity, acting on the CH-OH group of donors, NAD or NADP as acceptor"/>
    <property type="evidence" value="ECO:0007669"/>
    <property type="project" value="InterPro"/>
</dbReference>
<dbReference type="RefSeq" id="WP_132288203.1">
    <property type="nucleotide sequence ID" value="NZ_SMFU01000007.1"/>
</dbReference>
<comment type="caution">
    <text evidence="7">The sequence shown here is derived from an EMBL/GenBank/DDBJ whole genome shotgun (WGS) entry which is preliminary data.</text>
</comment>
<dbReference type="SUPFAM" id="SSF51735">
    <property type="entry name" value="NAD(P)-binding Rossmann-fold domains"/>
    <property type="match status" value="1"/>
</dbReference>
<dbReference type="Pfam" id="PF02826">
    <property type="entry name" value="2-Hacid_dh_C"/>
    <property type="match status" value="1"/>
</dbReference>
<dbReference type="NCBIfam" id="NF005069">
    <property type="entry name" value="PRK06487.1"/>
    <property type="match status" value="1"/>
</dbReference>
<proteinExistence type="inferred from homology"/>
<evidence type="ECO:0000256" key="1">
    <source>
        <dbReference type="ARBA" id="ARBA00005854"/>
    </source>
</evidence>
<dbReference type="SUPFAM" id="SSF52283">
    <property type="entry name" value="Formate/glycerate dehydrogenase catalytic domain-like"/>
    <property type="match status" value="1"/>
</dbReference>
<dbReference type="PROSITE" id="PS00671">
    <property type="entry name" value="D_2_HYDROXYACID_DH_3"/>
    <property type="match status" value="1"/>
</dbReference>
<evidence type="ECO:0000313" key="8">
    <source>
        <dbReference type="Proteomes" id="UP000294546"/>
    </source>
</evidence>
<organism evidence="7 8">
    <name type="scientific">Marinobacterium mangrovicola</name>
    <dbReference type="NCBI Taxonomy" id="1476959"/>
    <lineage>
        <taxon>Bacteria</taxon>
        <taxon>Pseudomonadati</taxon>
        <taxon>Pseudomonadota</taxon>
        <taxon>Gammaproteobacteria</taxon>
        <taxon>Oceanospirillales</taxon>
        <taxon>Oceanospirillaceae</taxon>
        <taxon>Marinobacterium</taxon>
    </lineage>
</organism>
<dbReference type="Gene3D" id="3.40.50.720">
    <property type="entry name" value="NAD(P)-binding Rossmann-like Domain"/>
    <property type="match status" value="2"/>
</dbReference>
<dbReference type="FunFam" id="3.40.50.720:FF:000203">
    <property type="entry name" value="D-3-phosphoglycerate dehydrogenase (SerA)"/>
    <property type="match status" value="1"/>
</dbReference>